<dbReference type="EC" id="2.7.4.25" evidence="8"/>
<feature type="binding site" evidence="8">
    <location>
        <begin position="10"/>
        <end position="18"/>
    </location>
    <ligand>
        <name>ATP</name>
        <dbReference type="ChEBI" id="CHEBI:30616"/>
    </ligand>
</feature>
<dbReference type="KEGG" id="mans:FRW55_00610"/>
<evidence type="ECO:0000313" key="11">
    <source>
        <dbReference type="Proteomes" id="UP000318927"/>
    </source>
</evidence>
<reference evidence="10 11" key="1">
    <citation type="journal article" date="2019" name="Microbiol. Resour. Announc.">
        <title>Complete Genome Sequences of Three Mycoplasma anserisalpingitis (Mycoplasma sp. 1220) Strains.</title>
        <authorList>
            <person name="Grozner D."/>
            <person name="Forro B."/>
            <person name="Kovacs A.B."/>
            <person name="Marton S."/>
            <person name="Banyai K."/>
            <person name="Kreizinger Z."/>
            <person name="Sulyok K.M."/>
            <person name="Gyuranecz M."/>
        </authorList>
    </citation>
    <scope>NUCLEOTIDE SEQUENCE [LARGE SCALE GENOMIC DNA]</scope>
    <source>
        <strain evidence="10 11">ATCC:BAA-2147</strain>
    </source>
</reference>
<keyword evidence="2 8" id="KW-0808">Transferase</keyword>
<evidence type="ECO:0000259" key="9">
    <source>
        <dbReference type="Pfam" id="PF02224"/>
    </source>
</evidence>
<dbReference type="GO" id="GO:0006220">
    <property type="term" value="P:pyrimidine nucleotide metabolic process"/>
    <property type="evidence" value="ECO:0007669"/>
    <property type="project" value="UniProtKB-UniRule"/>
</dbReference>
<comment type="catalytic activity">
    <reaction evidence="6 8">
        <text>dCMP + ATP = dCDP + ADP</text>
        <dbReference type="Rhea" id="RHEA:25094"/>
        <dbReference type="ChEBI" id="CHEBI:30616"/>
        <dbReference type="ChEBI" id="CHEBI:57566"/>
        <dbReference type="ChEBI" id="CHEBI:58593"/>
        <dbReference type="ChEBI" id="CHEBI:456216"/>
        <dbReference type="EC" id="2.7.4.25"/>
    </reaction>
</comment>
<dbReference type="GO" id="GO:0036431">
    <property type="term" value="F:dCMP kinase activity"/>
    <property type="evidence" value="ECO:0007669"/>
    <property type="project" value="InterPro"/>
</dbReference>
<dbReference type="GO" id="GO:0036430">
    <property type="term" value="F:CMP kinase activity"/>
    <property type="evidence" value="ECO:0007669"/>
    <property type="project" value="RHEA"/>
</dbReference>
<dbReference type="InterPro" id="IPR027417">
    <property type="entry name" value="P-loop_NTPase"/>
</dbReference>
<evidence type="ECO:0000256" key="1">
    <source>
        <dbReference type="ARBA" id="ARBA00009427"/>
    </source>
</evidence>
<dbReference type="AlphaFoldDB" id="A0A5B8JWR7"/>
<keyword evidence="3 8" id="KW-0547">Nucleotide-binding</keyword>
<evidence type="ECO:0000256" key="3">
    <source>
        <dbReference type="ARBA" id="ARBA00022741"/>
    </source>
</evidence>
<dbReference type="InterPro" id="IPR003136">
    <property type="entry name" value="Cytidylate_kin"/>
</dbReference>
<keyword evidence="4 8" id="KW-0418">Kinase</keyword>
<keyword evidence="11" id="KW-1185">Reference proteome</keyword>
<evidence type="ECO:0000256" key="2">
    <source>
        <dbReference type="ARBA" id="ARBA00022679"/>
    </source>
</evidence>
<name>A0A5B8JWR7_9MOLU</name>
<proteinExistence type="inferred from homology"/>
<dbReference type="GO" id="GO:0005524">
    <property type="term" value="F:ATP binding"/>
    <property type="evidence" value="ECO:0007669"/>
    <property type="project" value="UniProtKB-UniRule"/>
</dbReference>
<dbReference type="EMBL" id="CP042295">
    <property type="protein sequence ID" value="QDY86670.1"/>
    <property type="molecule type" value="Genomic_DNA"/>
</dbReference>
<dbReference type="GO" id="GO:0005737">
    <property type="term" value="C:cytoplasm"/>
    <property type="evidence" value="ECO:0007669"/>
    <property type="project" value="UniProtKB-SubCell"/>
</dbReference>
<sequence length="225" mass="25218">MKKVNVAIDGPSGAGKSSVSKEISNLLSYTPINSGSLYRAIALNALRLGVDLVDKSAVLNTLVEGMIELKEDESVYLNGENVSTQIRAEHVSKAAAVVAKYQEVRNFVVDYVQKMTKTNKGFIVDGRDTTFKLMPHAEVKIFLWAEPEERAKRRCDQNLSLGYSSNYEEVLYDVKMRDAQDMNREVDPLHKTEDAILVDCTDMTFDEVVQHIINIIKDKAEELDA</sequence>
<gene>
    <name evidence="8" type="primary">cmk</name>
    <name evidence="10" type="ORF">FRW55_00610</name>
</gene>
<keyword evidence="5 8" id="KW-0067">ATP-binding</keyword>
<dbReference type="Gene3D" id="3.40.50.300">
    <property type="entry name" value="P-loop containing nucleotide triphosphate hydrolases"/>
    <property type="match status" value="1"/>
</dbReference>
<comment type="similarity">
    <text evidence="1 8">Belongs to the cytidylate kinase family. Type 1 subfamily.</text>
</comment>
<evidence type="ECO:0000256" key="5">
    <source>
        <dbReference type="ARBA" id="ARBA00022840"/>
    </source>
</evidence>
<keyword evidence="8" id="KW-0963">Cytoplasm</keyword>
<dbReference type="OrthoDB" id="9807434at2"/>
<evidence type="ECO:0000256" key="6">
    <source>
        <dbReference type="ARBA" id="ARBA00047615"/>
    </source>
</evidence>
<evidence type="ECO:0000256" key="4">
    <source>
        <dbReference type="ARBA" id="ARBA00022777"/>
    </source>
</evidence>
<dbReference type="InterPro" id="IPR011994">
    <property type="entry name" value="Cytidylate_kinase_dom"/>
</dbReference>
<evidence type="ECO:0000256" key="7">
    <source>
        <dbReference type="ARBA" id="ARBA00048478"/>
    </source>
</evidence>
<evidence type="ECO:0000256" key="8">
    <source>
        <dbReference type="HAMAP-Rule" id="MF_00238"/>
    </source>
</evidence>
<comment type="subcellular location">
    <subcellularLocation>
        <location evidence="8">Cytoplasm</location>
    </subcellularLocation>
</comment>
<comment type="catalytic activity">
    <reaction evidence="7 8">
        <text>CMP + ATP = CDP + ADP</text>
        <dbReference type="Rhea" id="RHEA:11600"/>
        <dbReference type="ChEBI" id="CHEBI:30616"/>
        <dbReference type="ChEBI" id="CHEBI:58069"/>
        <dbReference type="ChEBI" id="CHEBI:60377"/>
        <dbReference type="ChEBI" id="CHEBI:456216"/>
        <dbReference type="EC" id="2.7.4.25"/>
    </reaction>
</comment>
<feature type="domain" description="Cytidylate kinase" evidence="9">
    <location>
        <begin position="6"/>
        <end position="217"/>
    </location>
</feature>
<dbReference type="Proteomes" id="UP000318927">
    <property type="component" value="Chromosome"/>
</dbReference>
<dbReference type="Pfam" id="PF02224">
    <property type="entry name" value="Cytidylate_kin"/>
    <property type="match status" value="1"/>
</dbReference>
<organism evidence="10 11">
    <name type="scientific">Mycoplasma anserisalpingitidis</name>
    <dbReference type="NCBI Taxonomy" id="519450"/>
    <lineage>
        <taxon>Bacteria</taxon>
        <taxon>Bacillati</taxon>
        <taxon>Mycoplasmatota</taxon>
        <taxon>Mollicutes</taxon>
        <taxon>Mycoplasmataceae</taxon>
        <taxon>Mycoplasma</taxon>
    </lineage>
</organism>
<protein>
    <recommendedName>
        <fullName evidence="8">Cytidylate kinase</fullName>
        <shortName evidence="8">CK</shortName>
        <ecNumber evidence="8">2.7.4.25</ecNumber>
    </recommendedName>
    <alternativeName>
        <fullName evidence="8">Cytidine monophosphate kinase</fullName>
        <shortName evidence="8">CMP kinase</shortName>
    </alternativeName>
</protein>
<dbReference type="SUPFAM" id="SSF52540">
    <property type="entry name" value="P-loop containing nucleoside triphosphate hydrolases"/>
    <property type="match status" value="1"/>
</dbReference>
<dbReference type="CDD" id="cd02020">
    <property type="entry name" value="CMPK"/>
    <property type="match status" value="1"/>
</dbReference>
<dbReference type="HAMAP" id="MF_00238">
    <property type="entry name" value="Cytidyl_kinase_type1"/>
    <property type="match status" value="1"/>
</dbReference>
<evidence type="ECO:0000313" key="10">
    <source>
        <dbReference type="EMBL" id="QDY86670.1"/>
    </source>
</evidence>
<accession>A0A5B8JWR7</accession>
<dbReference type="RefSeq" id="WP_146368294.1">
    <property type="nucleotide sequence ID" value="NZ_CP042295.1"/>
</dbReference>
<dbReference type="NCBIfam" id="TIGR00017">
    <property type="entry name" value="cmk"/>
    <property type="match status" value="1"/>
</dbReference>